<proteinExistence type="predicted"/>
<gene>
    <name evidence="1" type="ORF">BD410DRAFT_806689</name>
</gene>
<reference evidence="1 2" key="1">
    <citation type="submission" date="2018-06" db="EMBL/GenBank/DDBJ databases">
        <title>A transcriptomic atlas of mushroom development highlights an independent origin of complex multicellularity.</title>
        <authorList>
            <consortium name="DOE Joint Genome Institute"/>
            <person name="Krizsan K."/>
            <person name="Almasi E."/>
            <person name="Merenyi Z."/>
            <person name="Sahu N."/>
            <person name="Viragh M."/>
            <person name="Koszo T."/>
            <person name="Mondo S."/>
            <person name="Kiss B."/>
            <person name="Balint B."/>
            <person name="Kues U."/>
            <person name="Barry K."/>
            <person name="Hegedus J.C."/>
            <person name="Henrissat B."/>
            <person name="Johnson J."/>
            <person name="Lipzen A."/>
            <person name="Ohm R."/>
            <person name="Nagy I."/>
            <person name="Pangilinan J."/>
            <person name="Yan J."/>
            <person name="Xiong Y."/>
            <person name="Grigoriev I.V."/>
            <person name="Hibbett D.S."/>
            <person name="Nagy L.G."/>
        </authorList>
    </citation>
    <scope>NUCLEOTIDE SEQUENCE [LARGE SCALE GENOMIC DNA]</scope>
    <source>
        <strain evidence="1 2">SZMC22713</strain>
    </source>
</reference>
<dbReference type="AlphaFoldDB" id="A0A4Y7PT51"/>
<sequence length="245" mass="27937">MYLDLGHPVRQEILAEDVVWTIVWLWCDEAVDPMLRITESKKIPPGRVDGEDCILKPCKAMIRMSMVRNSPTWRLDRGGIQKGSKIESVHPAPGPQRCQMSVNEAAEKIFIFYEYLEGDLLRSNIACFLNSKCPRQTKRFLWRRTVPGCAIIWSVAEAGLILRYSPLNPQIVGYILSRDFRVARLPAKLYRSSMVSLHATSTPSRSGDGVCLETPIFQSVQMVIRAIKSISLPYGRFFHIPLWRS</sequence>
<evidence type="ECO:0000313" key="1">
    <source>
        <dbReference type="EMBL" id="TDL18268.1"/>
    </source>
</evidence>
<evidence type="ECO:0000313" key="2">
    <source>
        <dbReference type="Proteomes" id="UP000294933"/>
    </source>
</evidence>
<organism evidence="1 2">
    <name type="scientific">Rickenella mellea</name>
    <dbReference type="NCBI Taxonomy" id="50990"/>
    <lineage>
        <taxon>Eukaryota</taxon>
        <taxon>Fungi</taxon>
        <taxon>Dikarya</taxon>
        <taxon>Basidiomycota</taxon>
        <taxon>Agaricomycotina</taxon>
        <taxon>Agaricomycetes</taxon>
        <taxon>Hymenochaetales</taxon>
        <taxon>Rickenellaceae</taxon>
        <taxon>Rickenella</taxon>
    </lineage>
</organism>
<protein>
    <submittedName>
        <fullName evidence="1">Uncharacterized protein</fullName>
    </submittedName>
</protein>
<dbReference type="VEuPathDB" id="FungiDB:BD410DRAFT_806689"/>
<dbReference type="EMBL" id="ML170210">
    <property type="protein sequence ID" value="TDL18268.1"/>
    <property type="molecule type" value="Genomic_DNA"/>
</dbReference>
<name>A0A4Y7PT51_9AGAM</name>
<dbReference type="Proteomes" id="UP000294933">
    <property type="component" value="Unassembled WGS sequence"/>
</dbReference>
<accession>A0A4Y7PT51</accession>
<keyword evidence="2" id="KW-1185">Reference proteome</keyword>